<evidence type="ECO:0000313" key="19">
    <source>
        <dbReference type="Proteomes" id="UP001152798"/>
    </source>
</evidence>
<comment type="catalytic activity">
    <reaction evidence="15">
        <text>Xaa-L-Pro dipeptide + H2O = an L-alpha-amino acid + L-proline</text>
        <dbReference type="Rhea" id="RHEA:76407"/>
        <dbReference type="ChEBI" id="CHEBI:15377"/>
        <dbReference type="ChEBI" id="CHEBI:59869"/>
        <dbReference type="ChEBI" id="CHEBI:60039"/>
        <dbReference type="ChEBI" id="CHEBI:195196"/>
        <dbReference type="EC" id="3.4.13.9"/>
    </reaction>
</comment>
<reference evidence="18" key="1">
    <citation type="submission" date="2022-01" db="EMBL/GenBank/DDBJ databases">
        <authorList>
            <person name="King R."/>
        </authorList>
    </citation>
    <scope>NUCLEOTIDE SEQUENCE</scope>
</reference>
<dbReference type="AlphaFoldDB" id="A0A9P0HLK6"/>
<proteinExistence type="inferred from homology"/>
<evidence type="ECO:0000256" key="1">
    <source>
        <dbReference type="ARBA" id="ARBA00001936"/>
    </source>
</evidence>
<dbReference type="Gene3D" id="3.40.350.10">
    <property type="entry name" value="Creatinase/prolidase N-terminal domain"/>
    <property type="match status" value="1"/>
</dbReference>
<keyword evidence="8" id="KW-0464">Manganese</keyword>
<keyword evidence="7" id="KW-0482">Metalloprotease</keyword>
<comment type="subunit">
    <text evidence="2">Homodimer.</text>
</comment>
<evidence type="ECO:0000256" key="5">
    <source>
        <dbReference type="ARBA" id="ARBA00022801"/>
    </source>
</evidence>
<comment type="similarity">
    <text evidence="9">Belongs to the peptidase M24B family. Eukaryotic-type prolidase subfamily.</text>
</comment>
<dbReference type="Pfam" id="PF00557">
    <property type="entry name" value="Peptidase_M24"/>
    <property type="match status" value="1"/>
</dbReference>
<evidence type="ECO:0000256" key="4">
    <source>
        <dbReference type="ARBA" id="ARBA00022723"/>
    </source>
</evidence>
<evidence type="ECO:0000256" key="14">
    <source>
        <dbReference type="ARBA" id="ARBA00044351"/>
    </source>
</evidence>
<dbReference type="InterPro" id="IPR000994">
    <property type="entry name" value="Pept_M24"/>
</dbReference>
<dbReference type="EC" id="3.4.13.9" evidence="10"/>
<feature type="domain" description="Aminopeptidase P N-terminal" evidence="17">
    <location>
        <begin position="41"/>
        <end position="151"/>
    </location>
</feature>
<keyword evidence="19" id="KW-1185">Reference proteome</keyword>
<dbReference type="GO" id="GO:0102009">
    <property type="term" value="F:proline dipeptidase activity"/>
    <property type="evidence" value="ECO:0007669"/>
    <property type="project" value="UniProtKB-EC"/>
</dbReference>
<dbReference type="GO" id="GO:0030145">
    <property type="term" value="F:manganese ion binding"/>
    <property type="evidence" value="ECO:0007669"/>
    <property type="project" value="InterPro"/>
</dbReference>
<evidence type="ECO:0000256" key="12">
    <source>
        <dbReference type="ARBA" id="ARBA00044252"/>
    </source>
</evidence>
<dbReference type="Proteomes" id="UP001152798">
    <property type="component" value="Chromosome 6"/>
</dbReference>
<evidence type="ECO:0000256" key="8">
    <source>
        <dbReference type="ARBA" id="ARBA00023211"/>
    </source>
</evidence>
<evidence type="ECO:0000256" key="9">
    <source>
        <dbReference type="ARBA" id="ARBA00043990"/>
    </source>
</evidence>
<dbReference type="PANTHER" id="PTHR48480:SF2">
    <property type="entry name" value="PEPTIDASE D"/>
    <property type="match status" value="1"/>
</dbReference>
<evidence type="ECO:0000259" key="17">
    <source>
        <dbReference type="Pfam" id="PF05195"/>
    </source>
</evidence>
<dbReference type="InterPro" id="IPR052433">
    <property type="entry name" value="X-Pro_dipept-like"/>
</dbReference>
<evidence type="ECO:0000256" key="15">
    <source>
        <dbReference type="ARBA" id="ARBA00048994"/>
    </source>
</evidence>
<dbReference type="InterPro" id="IPR029149">
    <property type="entry name" value="Creatin/AminoP/Spt16_N"/>
</dbReference>
<feature type="domain" description="Peptidase M24" evidence="16">
    <location>
        <begin position="209"/>
        <end position="346"/>
    </location>
</feature>
<dbReference type="GO" id="GO:0006508">
    <property type="term" value="P:proteolysis"/>
    <property type="evidence" value="ECO:0007669"/>
    <property type="project" value="UniProtKB-KW"/>
</dbReference>
<comment type="cofactor">
    <cofactor evidence="1">
        <name>Mn(2+)</name>
        <dbReference type="ChEBI" id="CHEBI:29035"/>
    </cofactor>
</comment>
<dbReference type="GO" id="GO:0070006">
    <property type="term" value="F:metalloaminopeptidase activity"/>
    <property type="evidence" value="ECO:0007669"/>
    <property type="project" value="InterPro"/>
</dbReference>
<dbReference type="InterPro" id="IPR007865">
    <property type="entry name" value="Aminopep_P_N"/>
</dbReference>
<name>A0A9P0HLK6_NEZVI</name>
<evidence type="ECO:0000256" key="10">
    <source>
        <dbReference type="ARBA" id="ARBA00044051"/>
    </source>
</evidence>
<dbReference type="Pfam" id="PF05195">
    <property type="entry name" value="AMP_N"/>
    <property type="match status" value="1"/>
</dbReference>
<evidence type="ECO:0000256" key="7">
    <source>
        <dbReference type="ARBA" id="ARBA00023049"/>
    </source>
</evidence>
<evidence type="ECO:0000256" key="2">
    <source>
        <dbReference type="ARBA" id="ARBA00011738"/>
    </source>
</evidence>
<evidence type="ECO:0000259" key="16">
    <source>
        <dbReference type="Pfam" id="PF00557"/>
    </source>
</evidence>
<keyword evidence="4" id="KW-0479">Metal-binding</keyword>
<keyword evidence="6" id="KW-0224">Dipeptidase</keyword>
<dbReference type="InterPro" id="IPR036005">
    <property type="entry name" value="Creatinase/aminopeptidase-like"/>
</dbReference>
<evidence type="ECO:0000256" key="6">
    <source>
        <dbReference type="ARBA" id="ARBA00022997"/>
    </source>
</evidence>
<evidence type="ECO:0000256" key="13">
    <source>
        <dbReference type="ARBA" id="ARBA00044284"/>
    </source>
</evidence>
<protein>
    <recommendedName>
        <fullName evidence="11">Xaa-Pro dipeptidase</fullName>
        <ecNumber evidence="10">3.4.13.9</ecNumber>
    </recommendedName>
    <alternativeName>
        <fullName evidence="14">Imidodipeptidase</fullName>
    </alternativeName>
    <alternativeName>
        <fullName evidence="12">Peptidase D</fullName>
    </alternativeName>
    <alternativeName>
        <fullName evidence="13">Proline dipeptidase</fullName>
    </alternativeName>
</protein>
<dbReference type="PANTHER" id="PTHR48480">
    <property type="match status" value="1"/>
</dbReference>
<keyword evidence="5" id="KW-0378">Hydrolase</keyword>
<accession>A0A9P0HLK6</accession>
<keyword evidence="3" id="KW-0645">Protease</keyword>
<sequence length="493" mass="57772">MSIYKKYIKNEPRWKDIYETCPEVPSISKGQMTLKVPITVFHDNRKRLLKELRKGRPHAIVVIQAAGSTCCLAKRTYVQDSKFFWSFGYQKSAAIGIIDVFKNKSYLIIPRLSCDLECCKKQAMRREIKKQFWVNGVYYLEELESLLEYLWETDCSEFLILDYQKPELPACMFKYEVESNELRQVMHNLMAYKTEKEIKILCYIAKNLESALIQIIHRLRPGMTHNQLEAWYCFFMTYKSGFDQLTFCIFSGSDKMDHDSYIRRSYFSRRERVFKEGEVCIIEAGASYFGHKLSLGIVIPVSENFNRFQKKAYEAMLGMRQCIFQDLKVGLPMECLRRTAEKYLLKFLVESDLLRGTVEGAFENGVARLLIPSRLVRSMDVGCKDLKELELGKSYLIQSGCYFAKRTLDEVYQNSVFVQYLTPNLRDYEDIVVKVSDPVIITTDGFRFLSNMPRDWCIIRDMRLEDEFKKSDSTIEVEKQNLMVRPSLFTVCP</sequence>
<organism evidence="18 19">
    <name type="scientific">Nezara viridula</name>
    <name type="common">Southern green stink bug</name>
    <name type="synonym">Cimex viridulus</name>
    <dbReference type="NCBI Taxonomy" id="85310"/>
    <lineage>
        <taxon>Eukaryota</taxon>
        <taxon>Metazoa</taxon>
        <taxon>Ecdysozoa</taxon>
        <taxon>Arthropoda</taxon>
        <taxon>Hexapoda</taxon>
        <taxon>Insecta</taxon>
        <taxon>Pterygota</taxon>
        <taxon>Neoptera</taxon>
        <taxon>Paraneoptera</taxon>
        <taxon>Hemiptera</taxon>
        <taxon>Heteroptera</taxon>
        <taxon>Panheteroptera</taxon>
        <taxon>Pentatomomorpha</taxon>
        <taxon>Pentatomoidea</taxon>
        <taxon>Pentatomidae</taxon>
        <taxon>Pentatominae</taxon>
        <taxon>Nezara</taxon>
    </lineage>
</organism>
<evidence type="ECO:0000256" key="11">
    <source>
        <dbReference type="ARBA" id="ARBA00044141"/>
    </source>
</evidence>
<dbReference type="EMBL" id="OV725082">
    <property type="protein sequence ID" value="CAH1404910.1"/>
    <property type="molecule type" value="Genomic_DNA"/>
</dbReference>
<dbReference type="SUPFAM" id="SSF53092">
    <property type="entry name" value="Creatinase/prolidase N-terminal domain"/>
    <property type="match status" value="1"/>
</dbReference>
<gene>
    <name evidence="18" type="ORF">NEZAVI_LOCUS13228</name>
</gene>
<evidence type="ECO:0000313" key="18">
    <source>
        <dbReference type="EMBL" id="CAH1404910.1"/>
    </source>
</evidence>
<dbReference type="SUPFAM" id="SSF55920">
    <property type="entry name" value="Creatinase/aminopeptidase"/>
    <property type="match status" value="1"/>
</dbReference>
<dbReference type="Gene3D" id="3.90.230.10">
    <property type="entry name" value="Creatinase/methionine aminopeptidase superfamily"/>
    <property type="match status" value="1"/>
</dbReference>
<evidence type="ECO:0000256" key="3">
    <source>
        <dbReference type="ARBA" id="ARBA00022670"/>
    </source>
</evidence>